<reference evidence="2" key="1">
    <citation type="submission" date="2013-07" db="EMBL/GenBank/DDBJ databases">
        <title>The Genome Sequence of Cryptococcus pinus CBS10737.</title>
        <authorList>
            <consortium name="The Broad Institute Genome Sequencing Platform"/>
            <person name="Cuomo C."/>
            <person name="Litvintseva A."/>
            <person name="Chen Y."/>
            <person name="Heitman J."/>
            <person name="Sun S."/>
            <person name="Springer D."/>
            <person name="Dromer F."/>
            <person name="Young S.K."/>
            <person name="Zeng Q."/>
            <person name="Gargeya S."/>
            <person name="Fitzgerald M."/>
            <person name="Abouelleil A."/>
            <person name="Alvarado L."/>
            <person name="Berlin A.M."/>
            <person name="Chapman S.B."/>
            <person name="Dewar J."/>
            <person name="Goldberg J."/>
            <person name="Griggs A."/>
            <person name="Gujja S."/>
            <person name="Hansen M."/>
            <person name="Howarth C."/>
            <person name="Imamovic A."/>
            <person name="Larimer J."/>
            <person name="McCowan C."/>
            <person name="Murphy C."/>
            <person name="Pearson M."/>
            <person name="Priest M."/>
            <person name="Roberts A."/>
            <person name="Saif S."/>
            <person name="Shea T."/>
            <person name="Sykes S."/>
            <person name="Wortman J."/>
            <person name="Nusbaum C."/>
            <person name="Birren B."/>
        </authorList>
    </citation>
    <scope>NUCLEOTIDE SEQUENCE [LARGE SCALE GENOMIC DNA]</scope>
    <source>
        <strain evidence="2">CBS 10737</strain>
    </source>
</reference>
<keyword evidence="4" id="KW-1185">Reference proteome</keyword>
<evidence type="ECO:0008006" key="5">
    <source>
        <dbReference type="Google" id="ProtNLM"/>
    </source>
</evidence>
<evidence type="ECO:0000313" key="3">
    <source>
        <dbReference type="EMBL" id="WWC69252.1"/>
    </source>
</evidence>
<dbReference type="Proteomes" id="UP000094020">
    <property type="component" value="Chromosome 4"/>
</dbReference>
<dbReference type="RefSeq" id="XP_019013735.1">
    <property type="nucleotide sequence ID" value="XM_019153574.1"/>
</dbReference>
<accession>A0A1B9IAD5</accession>
<evidence type="ECO:0000313" key="2">
    <source>
        <dbReference type="EMBL" id="OCF52516.1"/>
    </source>
</evidence>
<reference evidence="3" key="4">
    <citation type="submission" date="2024-02" db="EMBL/GenBank/DDBJ databases">
        <title>Comparative genomics of Cryptococcus and Kwoniella reveals pathogenesis evolution and contrasting modes of karyotype evolution via chromosome fusion or intercentromeric recombination.</title>
        <authorList>
            <person name="Coelho M.A."/>
            <person name="David-Palma M."/>
            <person name="Shea T."/>
            <person name="Bowers K."/>
            <person name="McGinley-Smith S."/>
            <person name="Mohammad A.W."/>
            <person name="Gnirke A."/>
            <person name="Yurkov A.M."/>
            <person name="Nowrousian M."/>
            <person name="Sun S."/>
            <person name="Cuomo C.A."/>
            <person name="Heitman J."/>
        </authorList>
    </citation>
    <scope>NUCLEOTIDE SEQUENCE</scope>
    <source>
        <strain evidence="3">CBS 10737</strain>
    </source>
</reference>
<dbReference type="InterPro" id="IPR047865">
    <property type="entry name" value="Ribosomal_uL10_bac_type"/>
</dbReference>
<dbReference type="OrthoDB" id="360689at2759"/>
<name>A0A1B9IAD5_9TREE</name>
<proteinExistence type="inferred from homology"/>
<dbReference type="PANTHER" id="PTHR11560">
    <property type="entry name" value="39S RIBOSOMAL PROTEIN L10, MITOCHONDRIAL"/>
    <property type="match status" value="1"/>
</dbReference>
<reference evidence="3" key="2">
    <citation type="submission" date="2013-07" db="EMBL/GenBank/DDBJ databases">
        <authorList>
            <consortium name="The Broad Institute Genome Sequencing Platform"/>
            <person name="Cuomo C."/>
            <person name="Litvintseva A."/>
            <person name="Chen Y."/>
            <person name="Heitman J."/>
            <person name="Sun S."/>
            <person name="Springer D."/>
            <person name="Dromer F."/>
            <person name="Young S.K."/>
            <person name="Zeng Q."/>
            <person name="Gargeya S."/>
            <person name="Fitzgerald M."/>
            <person name="Abouelleil A."/>
            <person name="Alvarado L."/>
            <person name="Berlin A.M."/>
            <person name="Chapman S.B."/>
            <person name="Dewar J."/>
            <person name="Goldberg J."/>
            <person name="Griggs A."/>
            <person name="Gujja S."/>
            <person name="Hansen M."/>
            <person name="Howarth C."/>
            <person name="Imamovic A."/>
            <person name="Larimer J."/>
            <person name="McCowan C."/>
            <person name="Murphy C."/>
            <person name="Pearson M."/>
            <person name="Priest M."/>
            <person name="Roberts A."/>
            <person name="Saif S."/>
            <person name="Shea T."/>
            <person name="Sykes S."/>
            <person name="Wortman J."/>
            <person name="Nusbaum C."/>
            <person name="Birren B."/>
        </authorList>
    </citation>
    <scope>NUCLEOTIDE SEQUENCE</scope>
    <source>
        <strain evidence="3">CBS 10737</strain>
    </source>
</reference>
<dbReference type="Gene3D" id="3.30.70.1730">
    <property type="match status" value="1"/>
</dbReference>
<dbReference type="EMBL" id="KI894008">
    <property type="protein sequence ID" value="OCF52516.1"/>
    <property type="molecule type" value="Genomic_DNA"/>
</dbReference>
<organism evidence="2">
    <name type="scientific">Kwoniella pini CBS 10737</name>
    <dbReference type="NCBI Taxonomy" id="1296096"/>
    <lineage>
        <taxon>Eukaryota</taxon>
        <taxon>Fungi</taxon>
        <taxon>Dikarya</taxon>
        <taxon>Basidiomycota</taxon>
        <taxon>Agaricomycotina</taxon>
        <taxon>Tremellomycetes</taxon>
        <taxon>Tremellales</taxon>
        <taxon>Cryptococcaceae</taxon>
        <taxon>Kwoniella</taxon>
    </lineage>
</organism>
<protein>
    <recommendedName>
        <fullName evidence="5">Ribosomal protein L10</fullName>
    </recommendedName>
</protein>
<dbReference type="AlphaFoldDB" id="A0A1B9IAD5"/>
<sequence length="286" mass="31874">MPPRPSSAIRALSANRFASTSTIPSSSIPIISSATASTSSIPLSITSSSSSELTNVNRIYTTRKTFLWNYYTHLIERSNLIIIFEHSNLTSSEWSKIRNSIKSIPLPNKPFDFNSKNPELIEKANLNVIRTGVLNSLLFKKQSPLILSKENENIIKGQRALLTCKNLSPIYLKQILNKINISLKSLKRDLNSNSNENEKKQPNLKIISILLEGKKILNNEIELNEFLKNTPELDLLRGQLIGILQSPTRQLNGILNQAAGGQLVRTLKGLENDLKGENSKGDEKSN</sequence>
<gene>
    <name evidence="2" type="ORF">I206_01807</name>
    <name evidence="3" type="ORF">I206_103189</name>
</gene>
<evidence type="ECO:0000256" key="1">
    <source>
        <dbReference type="ARBA" id="ARBA00008889"/>
    </source>
</evidence>
<dbReference type="STRING" id="1296096.A0A1B9IAD5"/>
<reference evidence="2" key="3">
    <citation type="submission" date="2016-07" db="EMBL/GenBank/DDBJ databases">
        <title>Evolution of pathogenesis and genome organization in the Tremellales.</title>
        <authorList>
            <person name="Cuomo C."/>
            <person name="Litvintseva A."/>
            <person name="Heitman J."/>
            <person name="Chen Y."/>
            <person name="Sun S."/>
            <person name="Springer D."/>
            <person name="Dromer F."/>
            <person name="Young S."/>
            <person name="Zeng Q."/>
            <person name="Chapman S."/>
            <person name="Gujja S."/>
            <person name="Saif S."/>
            <person name="Birren B."/>
        </authorList>
    </citation>
    <scope>NUCLEOTIDE SEQUENCE</scope>
    <source>
        <strain evidence="2">CBS 10737</strain>
    </source>
</reference>
<dbReference type="KEGG" id="kpin:30170176"/>
<dbReference type="InterPro" id="IPR043141">
    <property type="entry name" value="Ribosomal_uL10-like_sf"/>
</dbReference>
<comment type="similarity">
    <text evidence="1">Belongs to the universal ribosomal protein uL10 family.</text>
</comment>
<dbReference type="SUPFAM" id="SSF160369">
    <property type="entry name" value="Ribosomal protein L10-like"/>
    <property type="match status" value="1"/>
</dbReference>
<evidence type="ECO:0000313" key="4">
    <source>
        <dbReference type="Proteomes" id="UP000094020"/>
    </source>
</evidence>
<dbReference type="EMBL" id="CP144522">
    <property type="protein sequence ID" value="WWC69252.1"/>
    <property type="molecule type" value="Genomic_DNA"/>
</dbReference>
<dbReference type="GeneID" id="30170176"/>